<feature type="transmembrane region" description="Helical" evidence="10">
    <location>
        <begin position="6"/>
        <end position="24"/>
    </location>
</feature>
<dbReference type="Proteomes" id="UP000886860">
    <property type="component" value="Unassembled WGS sequence"/>
</dbReference>
<keyword evidence="6 10" id="KW-1133">Transmembrane helix</keyword>
<dbReference type="EMBL" id="DVKS01000156">
    <property type="protein sequence ID" value="HIT42229.1"/>
    <property type="molecule type" value="Genomic_DNA"/>
</dbReference>
<evidence type="ECO:0000256" key="9">
    <source>
        <dbReference type="PIRNR" id="PIRNR016636"/>
    </source>
</evidence>
<accession>A0A9D1GLC4</accession>
<keyword evidence="4 9" id="KW-0808">Transferase</keyword>
<feature type="transmembrane region" description="Helical" evidence="10">
    <location>
        <begin position="59"/>
        <end position="77"/>
    </location>
</feature>
<proteinExistence type="inferred from homology"/>
<dbReference type="InterPro" id="IPR024194">
    <property type="entry name" value="Ac/AlaTfrase_AlgI/DltB"/>
</dbReference>
<evidence type="ECO:0000313" key="12">
    <source>
        <dbReference type="Proteomes" id="UP000886860"/>
    </source>
</evidence>
<feature type="transmembrane region" description="Helical" evidence="10">
    <location>
        <begin position="117"/>
        <end position="142"/>
    </location>
</feature>
<evidence type="ECO:0000256" key="4">
    <source>
        <dbReference type="ARBA" id="ARBA00022679"/>
    </source>
</evidence>
<dbReference type="InterPro" id="IPR028362">
    <property type="entry name" value="AlgI"/>
</dbReference>
<dbReference type="PIRSF" id="PIRSF016636">
    <property type="entry name" value="AlgI_DltB"/>
    <property type="match status" value="1"/>
</dbReference>
<keyword evidence="3 9" id="KW-1003">Cell membrane</keyword>
<reference evidence="11" key="2">
    <citation type="journal article" date="2021" name="PeerJ">
        <title>Extensive microbial diversity within the chicken gut microbiome revealed by metagenomics and culture.</title>
        <authorList>
            <person name="Gilroy R."/>
            <person name="Ravi A."/>
            <person name="Getino M."/>
            <person name="Pursley I."/>
            <person name="Horton D.L."/>
            <person name="Alikhan N.F."/>
            <person name="Baker D."/>
            <person name="Gharbi K."/>
            <person name="Hall N."/>
            <person name="Watson M."/>
            <person name="Adriaenssens E.M."/>
            <person name="Foster-Nyarko E."/>
            <person name="Jarju S."/>
            <person name="Secka A."/>
            <person name="Antonio M."/>
            <person name="Oren A."/>
            <person name="Chaudhuri R.R."/>
            <person name="La Ragione R."/>
            <person name="Hildebrand F."/>
            <person name="Pallen M.J."/>
        </authorList>
    </citation>
    <scope>NUCLEOTIDE SEQUENCE</scope>
    <source>
        <strain evidence="11">CHK123-3438</strain>
    </source>
</reference>
<comment type="subcellular location">
    <subcellularLocation>
        <location evidence="1">Cell membrane</location>
        <topology evidence="1">Multi-pass membrane protein</topology>
    </subcellularLocation>
</comment>
<dbReference type="PIRSF" id="PIRSF500217">
    <property type="entry name" value="AlgI"/>
    <property type="match status" value="1"/>
</dbReference>
<evidence type="ECO:0000256" key="7">
    <source>
        <dbReference type="ARBA" id="ARBA00023136"/>
    </source>
</evidence>
<evidence type="ECO:0000313" key="11">
    <source>
        <dbReference type="EMBL" id="HIT42229.1"/>
    </source>
</evidence>
<feature type="transmembrane region" description="Helical" evidence="10">
    <location>
        <begin position="412"/>
        <end position="431"/>
    </location>
</feature>
<dbReference type="InterPro" id="IPR051085">
    <property type="entry name" value="MB_O-acyltransferase"/>
</dbReference>
<protein>
    <submittedName>
        <fullName evidence="11">MBOAT family protein</fullName>
    </submittedName>
</protein>
<evidence type="ECO:0000256" key="6">
    <source>
        <dbReference type="ARBA" id="ARBA00022989"/>
    </source>
</evidence>
<dbReference type="PANTHER" id="PTHR13285">
    <property type="entry name" value="ACYLTRANSFERASE"/>
    <property type="match status" value="1"/>
</dbReference>
<dbReference type="Pfam" id="PF03062">
    <property type="entry name" value="MBOAT"/>
    <property type="match status" value="1"/>
</dbReference>
<dbReference type="GO" id="GO:0016746">
    <property type="term" value="F:acyltransferase activity"/>
    <property type="evidence" value="ECO:0007669"/>
    <property type="project" value="UniProtKB-KW"/>
</dbReference>
<dbReference type="InterPro" id="IPR004299">
    <property type="entry name" value="MBOAT_fam"/>
</dbReference>
<comment type="similarity">
    <text evidence="2 9">Belongs to the membrane-bound acyltransferase family.</text>
</comment>
<feature type="transmembrane region" description="Helical" evidence="10">
    <location>
        <begin position="86"/>
        <end position="105"/>
    </location>
</feature>
<gene>
    <name evidence="11" type="ORF">IAB60_09085</name>
</gene>
<evidence type="ECO:0000256" key="1">
    <source>
        <dbReference type="ARBA" id="ARBA00004651"/>
    </source>
</evidence>
<reference evidence="11" key="1">
    <citation type="submission" date="2020-10" db="EMBL/GenBank/DDBJ databases">
        <authorList>
            <person name="Gilroy R."/>
        </authorList>
    </citation>
    <scope>NUCLEOTIDE SEQUENCE</scope>
    <source>
        <strain evidence="11">CHK123-3438</strain>
    </source>
</reference>
<evidence type="ECO:0000256" key="3">
    <source>
        <dbReference type="ARBA" id="ARBA00022475"/>
    </source>
</evidence>
<evidence type="ECO:0000256" key="8">
    <source>
        <dbReference type="ARBA" id="ARBA00023315"/>
    </source>
</evidence>
<keyword evidence="5 10" id="KW-0812">Transmembrane</keyword>
<dbReference type="GO" id="GO:0042121">
    <property type="term" value="P:alginic acid biosynthetic process"/>
    <property type="evidence" value="ECO:0007669"/>
    <property type="project" value="InterPro"/>
</dbReference>
<evidence type="ECO:0000256" key="5">
    <source>
        <dbReference type="ARBA" id="ARBA00022692"/>
    </source>
</evidence>
<organism evidence="11 12">
    <name type="scientific">Candidatus Caccovicinus merdipullorum</name>
    <dbReference type="NCBI Taxonomy" id="2840724"/>
    <lineage>
        <taxon>Bacteria</taxon>
        <taxon>Bacillati</taxon>
        <taxon>Bacillota</taxon>
        <taxon>Clostridia</taxon>
        <taxon>Eubacteriales</taxon>
        <taxon>Candidatus Caccovicinus</taxon>
    </lineage>
</organism>
<keyword evidence="7 9" id="KW-0472">Membrane</keyword>
<feature type="transmembrane region" description="Helical" evidence="10">
    <location>
        <begin position="443"/>
        <end position="468"/>
    </location>
</feature>
<sequence>MPVTHVVFIFVFLPCCLAGYYGIEAAARKWKGIERLRLKDIFLCMASIGFYACAGIRDAFFLMGYAAVVYLAGRLIADRQERGRRFWLTASVFVVLAALFVYKYAGFVYRVFTGRALGVSIGAPLGISFITFSAISCLADIYRKDAPAGSFLDVALYLTFFPKVSSGPIQLWKDFKGQIIRKVPDSEWVIRSINRIIIGMAKKLILADTFGSVVADIQSNVPFGIDGPTAWGGALLYMLQIYYDFAGYSDIAIGLAGLFGIRVADNFNFPYLSRSITEFWRRWHISLGTWFREYVYIPLGGNRKGTAKTLRNLFLVFLLTGIWHGAGWNYILWGVLNGVCVVAERCIRDKAWYKKTPGWLKWAVTMFLVYVSWIPFRLGSLGEIRQYVSAMLGRAASAQIDLSFAYFFEYKILVLMVIAAAGATVLSWGKLKHLEEKAEQTPVLLVIQEILILVLGAVDVMCIVNSTYSPFLYFQY</sequence>
<comment type="caution">
    <text evidence="11">The sequence shown here is derived from an EMBL/GenBank/DDBJ whole genome shotgun (WGS) entry which is preliminary data.</text>
</comment>
<name>A0A9D1GLC4_9FIRM</name>
<dbReference type="AlphaFoldDB" id="A0A9D1GLC4"/>
<keyword evidence="8 9" id="KW-0012">Acyltransferase</keyword>
<dbReference type="PANTHER" id="PTHR13285:SF23">
    <property type="entry name" value="TEICHOIC ACID D-ALANYLTRANSFERASE"/>
    <property type="match status" value="1"/>
</dbReference>
<feature type="transmembrane region" description="Helical" evidence="10">
    <location>
        <begin position="309"/>
        <end position="324"/>
    </location>
</feature>
<evidence type="ECO:0000256" key="10">
    <source>
        <dbReference type="SAM" id="Phobius"/>
    </source>
</evidence>
<feature type="transmembrane region" description="Helical" evidence="10">
    <location>
        <begin position="359"/>
        <end position="376"/>
    </location>
</feature>
<evidence type="ECO:0000256" key="2">
    <source>
        <dbReference type="ARBA" id="ARBA00010323"/>
    </source>
</evidence>
<dbReference type="GO" id="GO:0005886">
    <property type="term" value="C:plasma membrane"/>
    <property type="evidence" value="ECO:0007669"/>
    <property type="project" value="UniProtKB-SubCell"/>
</dbReference>